<dbReference type="EMBL" id="JASSZA010000012">
    <property type="protein sequence ID" value="KAK2096791.1"/>
    <property type="molecule type" value="Genomic_DNA"/>
</dbReference>
<keyword evidence="3" id="KW-1185">Reference proteome</keyword>
<sequence length="153" mass="16951">MDTETGRMVCSAVLRHDKTKMPGTRSGREVQSVEKQPHKDLKDLLPEDAIVGRVSKGSAEKVEWAEDDAAGEILLASACDFLHKYETGIPCTPQSLQNKAYPTVQSQGTWIWESPLLLAAKENDVRALSKLLKYEDCEVHQRGKKQALSATSQ</sequence>
<comment type="caution">
    <text evidence="2">The sequence shown here is derived from an EMBL/GenBank/DDBJ whole genome shotgun (WGS) entry which is preliminary data.</text>
</comment>
<organism evidence="2 3">
    <name type="scientific">Saguinus oedipus</name>
    <name type="common">Cotton-top tamarin</name>
    <name type="synonym">Oedipomidas oedipus</name>
    <dbReference type="NCBI Taxonomy" id="9490"/>
    <lineage>
        <taxon>Eukaryota</taxon>
        <taxon>Metazoa</taxon>
        <taxon>Chordata</taxon>
        <taxon>Craniata</taxon>
        <taxon>Vertebrata</taxon>
        <taxon>Euteleostomi</taxon>
        <taxon>Mammalia</taxon>
        <taxon>Eutheria</taxon>
        <taxon>Euarchontoglires</taxon>
        <taxon>Primates</taxon>
        <taxon>Haplorrhini</taxon>
        <taxon>Platyrrhini</taxon>
        <taxon>Cebidae</taxon>
        <taxon>Callitrichinae</taxon>
        <taxon>Saguinus</taxon>
    </lineage>
</organism>
<accession>A0ABQ9UIB1</accession>
<dbReference type="Proteomes" id="UP001266305">
    <property type="component" value="Unassembled WGS sequence"/>
</dbReference>
<gene>
    <name evidence="2" type="ORF">P7K49_025825</name>
</gene>
<proteinExistence type="predicted"/>
<protein>
    <submittedName>
        <fullName evidence="2">Uncharacterized protein</fullName>
    </submittedName>
</protein>
<evidence type="ECO:0000313" key="2">
    <source>
        <dbReference type="EMBL" id="KAK2096791.1"/>
    </source>
</evidence>
<evidence type="ECO:0000256" key="1">
    <source>
        <dbReference type="SAM" id="MobiDB-lite"/>
    </source>
</evidence>
<evidence type="ECO:0000313" key="3">
    <source>
        <dbReference type="Proteomes" id="UP001266305"/>
    </source>
</evidence>
<feature type="region of interest" description="Disordered" evidence="1">
    <location>
        <begin position="18"/>
        <end position="37"/>
    </location>
</feature>
<reference evidence="2 3" key="1">
    <citation type="submission" date="2023-05" db="EMBL/GenBank/DDBJ databases">
        <title>B98-5 Cell Line De Novo Hybrid Assembly: An Optical Mapping Approach.</title>
        <authorList>
            <person name="Kananen K."/>
            <person name="Auerbach J.A."/>
            <person name="Kautto E."/>
            <person name="Blachly J.S."/>
        </authorList>
    </citation>
    <scope>NUCLEOTIDE SEQUENCE [LARGE SCALE GENOMIC DNA]</scope>
    <source>
        <strain evidence="2">B95-8</strain>
        <tissue evidence="2">Cell line</tissue>
    </source>
</reference>
<name>A0ABQ9UIB1_SAGOE</name>